<dbReference type="GO" id="GO:0005509">
    <property type="term" value="F:calcium ion binding"/>
    <property type="evidence" value="ECO:0007669"/>
    <property type="project" value="InterPro"/>
</dbReference>
<evidence type="ECO:0000256" key="4">
    <source>
        <dbReference type="ARBA" id="ARBA00023136"/>
    </source>
</evidence>
<dbReference type="EMBL" id="CP120631">
    <property type="protein sequence ID" value="WEW61745.1"/>
    <property type="molecule type" value="Genomic_DNA"/>
</dbReference>
<evidence type="ECO:0000256" key="5">
    <source>
        <dbReference type="SAM" id="MobiDB-lite"/>
    </source>
</evidence>
<evidence type="ECO:0000256" key="3">
    <source>
        <dbReference type="ARBA" id="ARBA00022989"/>
    </source>
</evidence>
<dbReference type="GO" id="GO:0016020">
    <property type="term" value="C:membrane"/>
    <property type="evidence" value="ECO:0007669"/>
    <property type="project" value="UniProtKB-SubCell"/>
</dbReference>
<reference evidence="7" key="1">
    <citation type="submission" date="2023-03" db="EMBL/GenBank/DDBJ databases">
        <title>Emydomyces testavorans Genome Sequence.</title>
        <authorList>
            <person name="Hoyer L."/>
        </authorList>
    </citation>
    <scope>NUCLEOTIDE SEQUENCE</scope>
    <source>
        <strain evidence="7">16-2883</strain>
    </source>
</reference>
<protein>
    <recommendedName>
        <fullName evidence="9">DUF1682-domain-containing protein</fullName>
    </recommendedName>
</protein>
<keyword evidence="3 6" id="KW-1133">Transmembrane helix</keyword>
<organism evidence="7 8">
    <name type="scientific">Emydomyces testavorans</name>
    <dbReference type="NCBI Taxonomy" id="2070801"/>
    <lineage>
        <taxon>Eukaryota</taxon>
        <taxon>Fungi</taxon>
        <taxon>Dikarya</taxon>
        <taxon>Ascomycota</taxon>
        <taxon>Pezizomycotina</taxon>
        <taxon>Eurotiomycetes</taxon>
        <taxon>Eurotiomycetidae</taxon>
        <taxon>Onygenales</taxon>
        <taxon>Nannizziopsiaceae</taxon>
        <taxon>Emydomyces</taxon>
    </lineage>
</organism>
<dbReference type="AlphaFoldDB" id="A0AAF0DRP4"/>
<evidence type="ECO:0000256" key="1">
    <source>
        <dbReference type="ARBA" id="ARBA00004167"/>
    </source>
</evidence>
<evidence type="ECO:0000256" key="6">
    <source>
        <dbReference type="SAM" id="Phobius"/>
    </source>
</evidence>
<feature type="region of interest" description="Disordered" evidence="5">
    <location>
        <begin position="390"/>
        <end position="447"/>
    </location>
</feature>
<evidence type="ECO:0000313" key="7">
    <source>
        <dbReference type="EMBL" id="WEW61745.1"/>
    </source>
</evidence>
<feature type="compositionally biased region" description="Low complexity" evidence="5">
    <location>
        <begin position="32"/>
        <end position="53"/>
    </location>
</feature>
<dbReference type="Pfam" id="PF07946">
    <property type="entry name" value="CCDC47"/>
    <property type="match status" value="1"/>
</dbReference>
<dbReference type="PANTHER" id="PTHR12883:SF0">
    <property type="entry name" value="PAT COMPLEX SUBUNIT CCDC47"/>
    <property type="match status" value="1"/>
</dbReference>
<dbReference type="InterPro" id="IPR012879">
    <property type="entry name" value="CCDC47"/>
</dbReference>
<gene>
    <name evidence="7" type="ORF">PRK78_007239</name>
</gene>
<dbReference type="GO" id="GO:0032469">
    <property type="term" value="P:endoplasmic reticulum calcium ion homeostasis"/>
    <property type="evidence" value="ECO:0007669"/>
    <property type="project" value="InterPro"/>
</dbReference>
<evidence type="ECO:0008006" key="9">
    <source>
        <dbReference type="Google" id="ProtNLM"/>
    </source>
</evidence>
<evidence type="ECO:0000256" key="2">
    <source>
        <dbReference type="ARBA" id="ARBA00022692"/>
    </source>
</evidence>
<proteinExistence type="predicted"/>
<name>A0AAF0DRP4_9EURO</name>
<dbReference type="PANTHER" id="PTHR12883">
    <property type="entry name" value="ADIPOCYTE-SPECIFIC PROTEIN 4-RELATED"/>
    <property type="match status" value="1"/>
</dbReference>
<dbReference type="Proteomes" id="UP001219355">
    <property type="component" value="Chromosome 5"/>
</dbReference>
<dbReference type="GO" id="GO:0005783">
    <property type="term" value="C:endoplasmic reticulum"/>
    <property type="evidence" value="ECO:0007669"/>
    <property type="project" value="InterPro"/>
</dbReference>
<keyword evidence="2 6" id="KW-0812">Transmembrane</keyword>
<sequence length="447" mass="50756">MSGLFQNVLKGGSKESPSSVSKQDDTDFADFAAPSQQPAVSSASTAPAPGSTVDAPVNTAHYTKWYRVWERTSPKDFLQEAFVLPFILFIVIFHVWGIRKNRRKAKAWAQAHIPVLHNEFAVVGFRGVRRGGNLKDLSSSEDLVIDDNLLRENAGNEFTTYATGRQNVAFVDVSIQLTKRYNPMLTLGDFILGLFFDSLRPSGEKVEVVAYSFDGKEKDLVPAPPAEIEQLNKGGNSAYDGFVFAIVHKNAMRRLREDRYDVSLTFTKDNPKLPEWVTVMSESAEITDNMLTAELIKAIQQAGDMLEYLIVTDQPAEKPIKVEEAVSRKRTILSIRVPSSTSPTAYASSLPLFHLFIRLTDRLAASGRFRQEILRKLRATRDEEIRKLRRANEEEKAEERKTAAEKIKKEERDRLLRGMSAEEQRKYLEKEKERETKREMKKHSRRA</sequence>
<keyword evidence="8" id="KW-1185">Reference proteome</keyword>
<feature type="region of interest" description="Disordered" evidence="5">
    <location>
        <begin position="1"/>
        <end position="53"/>
    </location>
</feature>
<feature type="compositionally biased region" description="Basic and acidic residues" evidence="5">
    <location>
        <begin position="390"/>
        <end position="438"/>
    </location>
</feature>
<keyword evidence="4 6" id="KW-0472">Membrane</keyword>
<comment type="subcellular location">
    <subcellularLocation>
        <location evidence="1">Membrane</location>
        <topology evidence="1">Single-pass membrane protein</topology>
    </subcellularLocation>
</comment>
<feature type="transmembrane region" description="Helical" evidence="6">
    <location>
        <begin position="77"/>
        <end position="96"/>
    </location>
</feature>
<evidence type="ECO:0000313" key="8">
    <source>
        <dbReference type="Proteomes" id="UP001219355"/>
    </source>
</evidence>
<accession>A0AAF0DRP4</accession>